<feature type="chain" id="PRO_5041293644" evidence="1">
    <location>
        <begin position="25"/>
        <end position="301"/>
    </location>
</feature>
<dbReference type="PANTHER" id="PTHR43638">
    <property type="entry name" value="OXIDOREDUCTASE, ALDO/KETO REDUCTASE FAMILY PROTEIN"/>
    <property type="match status" value="1"/>
</dbReference>
<dbReference type="InterPro" id="IPR023210">
    <property type="entry name" value="NADP_OxRdtase_dom"/>
</dbReference>
<dbReference type="PANTHER" id="PTHR43638:SF3">
    <property type="entry name" value="ALDEHYDE REDUCTASE"/>
    <property type="match status" value="1"/>
</dbReference>
<dbReference type="AlphaFoldDB" id="A0AA37WTU5"/>
<feature type="domain" description="NADP-dependent oxidoreductase" evidence="2">
    <location>
        <begin position="43"/>
        <end position="287"/>
    </location>
</feature>
<protein>
    <submittedName>
        <fullName evidence="3">Oxidoreductase</fullName>
    </submittedName>
</protein>
<reference evidence="4" key="1">
    <citation type="journal article" date="2019" name="Int. J. Syst. Evol. Microbiol.">
        <title>The Global Catalogue of Microorganisms (GCM) 10K type strain sequencing project: providing services to taxonomists for standard genome sequencing and annotation.</title>
        <authorList>
            <consortium name="The Broad Institute Genomics Platform"/>
            <consortium name="The Broad Institute Genome Sequencing Center for Infectious Disease"/>
            <person name="Wu L."/>
            <person name="Ma J."/>
        </authorList>
    </citation>
    <scope>NUCLEOTIDE SEQUENCE [LARGE SCALE GENOMIC DNA]</scope>
    <source>
        <strain evidence="4">NBRC 103632</strain>
    </source>
</reference>
<keyword evidence="1" id="KW-0732">Signal</keyword>
<feature type="signal peptide" evidence="1">
    <location>
        <begin position="1"/>
        <end position="24"/>
    </location>
</feature>
<keyword evidence="4" id="KW-1185">Reference proteome</keyword>
<dbReference type="InterPro" id="IPR036812">
    <property type="entry name" value="NAD(P)_OxRdtase_dom_sf"/>
</dbReference>
<dbReference type="CDD" id="cd19095">
    <property type="entry name" value="AKR_PA4992-like"/>
    <property type="match status" value="1"/>
</dbReference>
<evidence type="ECO:0000256" key="1">
    <source>
        <dbReference type="SAM" id="SignalP"/>
    </source>
</evidence>
<dbReference type="RefSeq" id="WP_238197830.1">
    <property type="nucleotide sequence ID" value="NZ_BPQZ01000021.1"/>
</dbReference>
<dbReference type="SUPFAM" id="SSF51430">
    <property type="entry name" value="NAD(P)-linked oxidoreductase"/>
    <property type="match status" value="1"/>
</dbReference>
<dbReference type="Gene3D" id="3.20.20.100">
    <property type="entry name" value="NADP-dependent oxidoreductase domain"/>
    <property type="match status" value="1"/>
</dbReference>
<evidence type="ECO:0000313" key="3">
    <source>
        <dbReference type="EMBL" id="GLS73615.1"/>
    </source>
</evidence>
<accession>A0AA37WTU5</accession>
<dbReference type="Proteomes" id="UP001157440">
    <property type="component" value="Unassembled WGS sequence"/>
</dbReference>
<organism evidence="3 4">
    <name type="scientific">Methylobacterium tardum</name>
    <dbReference type="NCBI Taxonomy" id="374432"/>
    <lineage>
        <taxon>Bacteria</taxon>
        <taxon>Pseudomonadati</taxon>
        <taxon>Pseudomonadota</taxon>
        <taxon>Alphaproteobacteria</taxon>
        <taxon>Hyphomicrobiales</taxon>
        <taxon>Methylobacteriaceae</taxon>
        <taxon>Methylobacterium</taxon>
    </lineage>
</organism>
<comment type="caution">
    <text evidence="3">The sequence shown here is derived from an EMBL/GenBank/DDBJ whole genome shotgun (WGS) entry which is preliminary data.</text>
</comment>
<evidence type="ECO:0000259" key="2">
    <source>
        <dbReference type="Pfam" id="PF00248"/>
    </source>
</evidence>
<gene>
    <name evidence="3" type="ORF">GCM10007890_56300</name>
</gene>
<dbReference type="EMBL" id="BSPL01000028">
    <property type="protein sequence ID" value="GLS73615.1"/>
    <property type="molecule type" value="Genomic_DNA"/>
</dbReference>
<sequence length="301" mass="32771">MSVSRRAVIAAAALAPLAPPLAWAADPLIRRPIPSTGEMLPAIGIGTSRRYEVEPTPDKVAPLKDAVQTFLSLGGSVIDTAPSYGTAEDVLGLVLAEPGLRQKIFLASKVDTTGREATLAEFERSLKRMKVEALDLVAVHNLIDVTENLAVLRDLKSRKRIRYVGVTVWRDNQLEALAEVMKRETLDFIQVNYAIDNREAAERVIPLAADRGMAVMTNVPFGRDRLFKAVQGKELPAVAKDLGCASWPQFFLKYVLGNPAVTCPIPGMAKASYVEDNLGAARGRLPDPAQRKQMEAFIDAV</sequence>
<proteinExistence type="predicted"/>
<dbReference type="Pfam" id="PF00248">
    <property type="entry name" value="Aldo_ket_red"/>
    <property type="match status" value="1"/>
</dbReference>
<evidence type="ECO:0000313" key="4">
    <source>
        <dbReference type="Proteomes" id="UP001157440"/>
    </source>
</evidence>
<name>A0AA37WTU5_9HYPH</name>